<dbReference type="Proteomes" id="UP000308901">
    <property type="component" value="Unassembled WGS sequence"/>
</dbReference>
<dbReference type="InterPro" id="IPR011460">
    <property type="entry name" value="Lcl_C"/>
</dbReference>
<reference evidence="3 4" key="1">
    <citation type="submission" date="2019-05" db="EMBL/GenBank/DDBJ databases">
        <title>Arcobacter sp. nov., isolated from sea sediment.</title>
        <authorList>
            <person name="Kim W."/>
        </authorList>
    </citation>
    <scope>NUCLEOTIDE SEQUENCE [LARGE SCALE GENOMIC DNA]</scope>
    <source>
        <strain evidence="3 4">CAU 1517</strain>
    </source>
</reference>
<comment type="caution">
    <text evidence="3">The sequence shown here is derived from an EMBL/GenBank/DDBJ whole genome shotgun (WGS) entry which is preliminary data.</text>
</comment>
<sequence length="338" mass="40188">MVIKRKSIVHLLLGMFIVFFINGCLPSQKALETKLEQNNITKKIYIKNDVEAYDSYTEDKKVLKVLKRGEEYNILDIKENFVLLKEDKNLKNDVWVSFDEIENQRTYFLTLMVNPSNSIIMINDEKYEPNKRLLEGNYKIVVKADKYLDKNLDVELKQDTQINIALDFDIEAEEKRIALKKIKAEKLKKEKLKKEKLKQEKLRKKRIEKERKEKLYIDKKQNLIWQDDNMVLKIKKPWISEKNYNTKKYSDTNGDTAATYCKKLILGDYKDWRLPTKDELKNLSFQKEYLKSTGSNWYWSDTVNSVNSELAWSVYFDNGDGYADFKNVSNYVRCVRDK</sequence>
<organism evidence="3 4">
    <name type="scientific">Arcobacter arenosus</name>
    <dbReference type="NCBI Taxonomy" id="2576037"/>
    <lineage>
        <taxon>Bacteria</taxon>
        <taxon>Pseudomonadati</taxon>
        <taxon>Campylobacterota</taxon>
        <taxon>Epsilonproteobacteria</taxon>
        <taxon>Campylobacterales</taxon>
        <taxon>Arcobacteraceae</taxon>
        <taxon>Arcobacter</taxon>
    </lineage>
</organism>
<feature type="coiled-coil region" evidence="1">
    <location>
        <begin position="170"/>
        <end position="212"/>
    </location>
</feature>
<gene>
    <name evidence="3" type="ORF">FDK22_11105</name>
</gene>
<protein>
    <submittedName>
        <fullName evidence="3">DUF1566 domain-containing protein</fullName>
    </submittedName>
</protein>
<dbReference type="EMBL" id="VANU01000004">
    <property type="protein sequence ID" value="TLP37844.1"/>
    <property type="molecule type" value="Genomic_DNA"/>
</dbReference>
<name>A0A5R8Y0C5_9BACT</name>
<keyword evidence="4" id="KW-1185">Reference proteome</keyword>
<evidence type="ECO:0000313" key="3">
    <source>
        <dbReference type="EMBL" id="TLP37844.1"/>
    </source>
</evidence>
<dbReference type="AlphaFoldDB" id="A0A5R8Y0C5"/>
<feature type="domain" description="Lcl C-terminal" evidence="2">
    <location>
        <begin position="217"/>
        <end position="336"/>
    </location>
</feature>
<evidence type="ECO:0000313" key="4">
    <source>
        <dbReference type="Proteomes" id="UP000308901"/>
    </source>
</evidence>
<dbReference type="RefSeq" id="WP_138153024.1">
    <property type="nucleotide sequence ID" value="NZ_VANU01000004.1"/>
</dbReference>
<accession>A0A5R8Y0C5</accession>
<dbReference type="Pfam" id="PF07603">
    <property type="entry name" value="Lcl_C"/>
    <property type="match status" value="1"/>
</dbReference>
<evidence type="ECO:0000256" key="1">
    <source>
        <dbReference type="SAM" id="Coils"/>
    </source>
</evidence>
<evidence type="ECO:0000259" key="2">
    <source>
        <dbReference type="Pfam" id="PF07603"/>
    </source>
</evidence>
<dbReference type="OrthoDB" id="9801841at2"/>
<proteinExistence type="predicted"/>
<keyword evidence="1" id="KW-0175">Coiled coil</keyword>